<reference evidence="5" key="1">
    <citation type="submission" date="2009-12" db="EMBL/GenBank/DDBJ databases">
        <authorList>
            <person name="Lee Y.S."/>
            <person name="Jo Y.H."/>
            <person name="Baek M.K."/>
            <person name="Kang S.W."/>
            <person name="Lee J.B."/>
            <person name="Choi S.H."/>
            <person name="Chae S.H."/>
            <person name="Han Y.S."/>
            <person name="Park H.S."/>
        </authorList>
    </citation>
    <scope>NUCLEOTIDE SEQUENCE</scope>
</reference>
<proteinExistence type="evidence at transcript level"/>
<organism evidence="5">
    <name type="scientific">Physella acuta</name>
    <name type="common">Acute bladder snail</name>
    <name type="synonym">Physa acuta</name>
    <dbReference type="NCBI Taxonomy" id="109671"/>
    <lineage>
        <taxon>Eukaryota</taxon>
        <taxon>Metazoa</taxon>
        <taxon>Spiralia</taxon>
        <taxon>Lophotrochozoa</taxon>
        <taxon>Mollusca</taxon>
        <taxon>Gastropoda</taxon>
        <taxon>Heterobranchia</taxon>
        <taxon>Euthyneura</taxon>
        <taxon>Panpulmonata</taxon>
        <taxon>Hygrophila</taxon>
        <taxon>Lymnaeoidea</taxon>
        <taxon>Physidae</taxon>
        <taxon>Physella</taxon>
    </lineage>
</organism>
<keyword evidence="3" id="KW-0479">Metal-binding</keyword>
<dbReference type="PRINTS" id="PR00875">
    <property type="entry name" value="MTMOLLUSC"/>
</dbReference>
<dbReference type="EMBL" id="GU259686">
    <property type="protein sequence ID" value="ADB29127.1"/>
    <property type="molecule type" value="mRNA"/>
</dbReference>
<dbReference type="AlphaFoldDB" id="D2XV88"/>
<dbReference type="GO" id="GO:0046872">
    <property type="term" value="F:metal ion binding"/>
    <property type="evidence" value="ECO:0007669"/>
    <property type="project" value="UniProtKB-KW"/>
</dbReference>
<evidence type="ECO:0000256" key="3">
    <source>
        <dbReference type="ARBA" id="ARBA00022723"/>
    </source>
</evidence>
<name>D2XV88_PHYAT</name>
<keyword evidence="2" id="KW-0104">Cadmium</keyword>
<sequence length="59" mass="6084">MSGKGPNCTEACTGEQCTCGRQLQVCCKTCKCEDNACKCGEGCTGPSTCKCESSDCACK</sequence>
<dbReference type="InterPro" id="IPR001008">
    <property type="entry name" value="Metalthion_mollusc"/>
</dbReference>
<gene>
    <name evidence="5" type="primary">MT</name>
</gene>
<accession>D2XV88</accession>
<evidence type="ECO:0000256" key="1">
    <source>
        <dbReference type="ARBA" id="ARBA00005508"/>
    </source>
</evidence>
<evidence type="ECO:0000313" key="5">
    <source>
        <dbReference type="EMBL" id="ADB29127.1"/>
    </source>
</evidence>
<keyword evidence="4" id="KW-0480">Metal-thiolate cluster</keyword>
<evidence type="ECO:0000256" key="4">
    <source>
        <dbReference type="ARBA" id="ARBA00022851"/>
    </source>
</evidence>
<evidence type="ECO:0000256" key="2">
    <source>
        <dbReference type="ARBA" id="ARBA00022539"/>
    </source>
</evidence>
<protein>
    <submittedName>
        <fullName evidence="5">Metallothionein</fullName>
    </submittedName>
</protein>
<comment type="similarity">
    <text evidence="1">Belongs to the metallothionein superfamily. Type 2 family.</text>
</comment>